<evidence type="ECO:0000313" key="1">
    <source>
        <dbReference type="EMBL" id="KAJ8666931.1"/>
    </source>
</evidence>
<dbReference type="Proteomes" id="UP001239111">
    <property type="component" value="Chromosome 4"/>
</dbReference>
<reference evidence="1" key="1">
    <citation type="submission" date="2023-04" db="EMBL/GenBank/DDBJ databases">
        <title>A chromosome-level genome assembly of the parasitoid wasp Eretmocerus hayati.</title>
        <authorList>
            <person name="Zhong Y."/>
            <person name="Liu S."/>
            <person name="Liu Y."/>
        </authorList>
    </citation>
    <scope>NUCLEOTIDE SEQUENCE</scope>
    <source>
        <strain evidence="1">ZJU_SS_LIU_2023</strain>
    </source>
</reference>
<evidence type="ECO:0000313" key="2">
    <source>
        <dbReference type="Proteomes" id="UP001239111"/>
    </source>
</evidence>
<proteinExistence type="predicted"/>
<keyword evidence="2" id="KW-1185">Reference proteome</keyword>
<dbReference type="EMBL" id="CM056744">
    <property type="protein sequence ID" value="KAJ8666931.1"/>
    <property type="molecule type" value="Genomic_DNA"/>
</dbReference>
<organism evidence="1 2">
    <name type="scientific">Eretmocerus hayati</name>
    <dbReference type="NCBI Taxonomy" id="131215"/>
    <lineage>
        <taxon>Eukaryota</taxon>
        <taxon>Metazoa</taxon>
        <taxon>Ecdysozoa</taxon>
        <taxon>Arthropoda</taxon>
        <taxon>Hexapoda</taxon>
        <taxon>Insecta</taxon>
        <taxon>Pterygota</taxon>
        <taxon>Neoptera</taxon>
        <taxon>Endopterygota</taxon>
        <taxon>Hymenoptera</taxon>
        <taxon>Apocrita</taxon>
        <taxon>Proctotrupomorpha</taxon>
        <taxon>Chalcidoidea</taxon>
        <taxon>Aphelinidae</taxon>
        <taxon>Aphelininae</taxon>
        <taxon>Eretmocerus</taxon>
    </lineage>
</organism>
<gene>
    <name evidence="1" type="ORF">QAD02_008593</name>
</gene>
<protein>
    <submittedName>
        <fullName evidence="1">Uncharacterized protein</fullName>
    </submittedName>
</protein>
<accession>A0ACC2N7R0</accession>
<comment type="caution">
    <text evidence="1">The sequence shown here is derived from an EMBL/GenBank/DDBJ whole genome shotgun (WGS) entry which is preliminary data.</text>
</comment>
<sequence length="152" mass="17886">MTVLGQIILLFMLMQGSISEFSYELCKSRGFEKSKLVCSTCKHFLEPKFECKEAYNDCIECCLDDEEVIEKFPKAALEVCTCKYGAYPQIEAFIKSDRPKKYKKRLEIKHVRGLDPIIKLYDSDDEVKREFDIHKWTTDQVEDFFDTHLIMD</sequence>
<name>A0ACC2N7R0_9HYME</name>